<dbReference type="InterPro" id="IPR050624">
    <property type="entry name" value="HTH-type_Tx_Regulator"/>
</dbReference>
<dbReference type="PANTHER" id="PTHR43479">
    <property type="entry name" value="ACREF/ENVCD OPERON REPRESSOR-RELATED"/>
    <property type="match status" value="1"/>
</dbReference>
<sequence length="199" mass="22728">MKQMTELQKKNVLRQSNKESNALTRECIESALVLLMKEQSFSEITITDIIRKAGVSRASYYRNYSSKEDILEKFLQKITIEYSNALTKYDPSTESFESWLELLSRTRKLAPQFKLLLQAGFGEKILDRFIAQCNKSNNESNPYLFITNCYTAGGIYSVLSQWVLSDMEIADNTIATICSDLMMQGLKNPVKCALVEDND</sequence>
<keyword evidence="5" id="KW-1185">Reference proteome</keyword>
<dbReference type="AlphaFoldDB" id="A0A4V2URF6"/>
<gene>
    <name evidence="4" type="ORF">EDD59_11613</name>
</gene>
<organism evidence="4 5">
    <name type="scientific">Muricomes intestini</name>
    <dbReference type="NCBI Taxonomy" id="1796634"/>
    <lineage>
        <taxon>Bacteria</taxon>
        <taxon>Bacillati</taxon>
        <taxon>Bacillota</taxon>
        <taxon>Clostridia</taxon>
        <taxon>Lachnospirales</taxon>
        <taxon>Lachnospiraceae</taxon>
        <taxon>Muricomes</taxon>
    </lineage>
</organism>
<keyword evidence="1 2" id="KW-0238">DNA-binding</keyword>
<dbReference type="Pfam" id="PF00440">
    <property type="entry name" value="TetR_N"/>
    <property type="match status" value="1"/>
</dbReference>
<dbReference type="OrthoDB" id="9810250at2"/>
<evidence type="ECO:0000313" key="5">
    <source>
        <dbReference type="Proteomes" id="UP000295726"/>
    </source>
</evidence>
<dbReference type="Proteomes" id="UP000295726">
    <property type="component" value="Unassembled WGS sequence"/>
</dbReference>
<dbReference type="PROSITE" id="PS50977">
    <property type="entry name" value="HTH_TETR_2"/>
    <property type="match status" value="1"/>
</dbReference>
<dbReference type="InterPro" id="IPR001647">
    <property type="entry name" value="HTH_TetR"/>
</dbReference>
<name>A0A4V2URF6_9FIRM</name>
<dbReference type="PANTHER" id="PTHR43479:SF11">
    <property type="entry name" value="ACREF_ENVCD OPERON REPRESSOR-RELATED"/>
    <property type="match status" value="1"/>
</dbReference>
<dbReference type="EMBL" id="SLZZ01000016">
    <property type="protein sequence ID" value="TCS77532.1"/>
    <property type="molecule type" value="Genomic_DNA"/>
</dbReference>
<dbReference type="GO" id="GO:0003677">
    <property type="term" value="F:DNA binding"/>
    <property type="evidence" value="ECO:0007669"/>
    <property type="project" value="UniProtKB-UniRule"/>
</dbReference>
<accession>A0A4V2URF6</accession>
<dbReference type="InterPro" id="IPR009057">
    <property type="entry name" value="Homeodomain-like_sf"/>
</dbReference>
<evidence type="ECO:0000259" key="3">
    <source>
        <dbReference type="PROSITE" id="PS50977"/>
    </source>
</evidence>
<dbReference type="Gene3D" id="1.10.357.10">
    <property type="entry name" value="Tetracycline Repressor, domain 2"/>
    <property type="match status" value="1"/>
</dbReference>
<feature type="domain" description="HTH tetR-type" evidence="3">
    <location>
        <begin position="22"/>
        <end position="82"/>
    </location>
</feature>
<reference evidence="4 5" key="1">
    <citation type="submission" date="2019-03" db="EMBL/GenBank/DDBJ databases">
        <title>Genomic Encyclopedia of Type Strains, Phase IV (KMG-IV): sequencing the most valuable type-strain genomes for metagenomic binning, comparative biology and taxonomic classification.</title>
        <authorList>
            <person name="Goeker M."/>
        </authorList>
    </citation>
    <scope>NUCLEOTIDE SEQUENCE [LARGE SCALE GENOMIC DNA]</scope>
    <source>
        <strain evidence="4 5">DSM 29489</strain>
    </source>
</reference>
<dbReference type="SUPFAM" id="SSF46689">
    <property type="entry name" value="Homeodomain-like"/>
    <property type="match status" value="1"/>
</dbReference>
<dbReference type="RefSeq" id="WP_132381999.1">
    <property type="nucleotide sequence ID" value="NZ_DAISCH010000053.1"/>
</dbReference>
<comment type="caution">
    <text evidence="4">The sequence shown here is derived from an EMBL/GenBank/DDBJ whole genome shotgun (WGS) entry which is preliminary data.</text>
</comment>
<evidence type="ECO:0000256" key="1">
    <source>
        <dbReference type="ARBA" id="ARBA00023125"/>
    </source>
</evidence>
<proteinExistence type="predicted"/>
<feature type="DNA-binding region" description="H-T-H motif" evidence="2">
    <location>
        <begin position="45"/>
        <end position="64"/>
    </location>
</feature>
<evidence type="ECO:0000313" key="4">
    <source>
        <dbReference type="EMBL" id="TCS77532.1"/>
    </source>
</evidence>
<evidence type="ECO:0000256" key="2">
    <source>
        <dbReference type="PROSITE-ProRule" id="PRU00335"/>
    </source>
</evidence>
<protein>
    <submittedName>
        <fullName evidence="4">TetR family transcriptional regulator</fullName>
    </submittedName>
</protein>